<reference evidence="2" key="1">
    <citation type="submission" date="2013-07" db="EMBL/GenBank/DDBJ databases">
        <authorList>
            <consortium name="The Broad Institute Genome Sequencing Platform"/>
            <person name="Cuomo C."/>
            <person name="Litvintseva A."/>
            <person name="Chen Y."/>
            <person name="Heitman J."/>
            <person name="Sun S."/>
            <person name="Springer D."/>
            <person name="Dromer F."/>
            <person name="Young S.K."/>
            <person name="Zeng Q."/>
            <person name="Gargeya S."/>
            <person name="Fitzgerald M."/>
            <person name="Abouelleil A."/>
            <person name="Alvarado L."/>
            <person name="Berlin A.M."/>
            <person name="Chapman S.B."/>
            <person name="Dewar J."/>
            <person name="Goldberg J."/>
            <person name="Griggs A."/>
            <person name="Gujja S."/>
            <person name="Hansen M."/>
            <person name="Howarth C."/>
            <person name="Imamovic A."/>
            <person name="Larimer J."/>
            <person name="McCowan C."/>
            <person name="Murphy C."/>
            <person name="Pearson M."/>
            <person name="Priest M."/>
            <person name="Roberts A."/>
            <person name="Saif S."/>
            <person name="Shea T."/>
            <person name="Sykes S."/>
            <person name="Wortman J."/>
            <person name="Nusbaum C."/>
            <person name="Birren B."/>
        </authorList>
    </citation>
    <scope>NUCLEOTIDE SEQUENCE</scope>
    <source>
        <strain evidence="2">CBS 10117</strain>
    </source>
</reference>
<dbReference type="RefSeq" id="XP_018264857.2">
    <property type="nucleotide sequence ID" value="XM_018406363.2"/>
</dbReference>
<feature type="compositionally biased region" description="Basic and acidic residues" evidence="1">
    <location>
        <begin position="86"/>
        <end position="103"/>
    </location>
</feature>
<dbReference type="GeneID" id="28966736"/>
<evidence type="ECO:0000313" key="2">
    <source>
        <dbReference type="EMBL" id="WWC60446.1"/>
    </source>
</evidence>
<sequence length="274" mass="31530">MPPKGKPRHSSPINKPSRSTRVAGKKPRATDPLPKPKRKQDESDDEGEESTDRNEKANKKRRKDHEGNKTALEDEEGEDGEESEADTSRDTQEGLQEIFKELSSKFQSKTSRRSSNKAKGENKDLKKVDKVHDDLLNTMGIDDQPAAAGHDRLEHPPEVAANFHDRLNTLIEQDDESASKLSDLIARRTTHWYTIYDAYIDLNDNYQKSIITDLDKAVTLFEKRPKNIESTIKDYTKLQRETMKEDEEKIKSMLDDKNLVHQWQIFMASMLKRP</sequence>
<feature type="compositionally biased region" description="Polar residues" evidence="1">
    <location>
        <begin position="11"/>
        <end position="20"/>
    </location>
</feature>
<dbReference type="AlphaFoldDB" id="A0AAJ8KMU1"/>
<feature type="region of interest" description="Disordered" evidence="1">
    <location>
        <begin position="1"/>
        <end position="125"/>
    </location>
</feature>
<evidence type="ECO:0000313" key="3">
    <source>
        <dbReference type="Proteomes" id="UP000078595"/>
    </source>
</evidence>
<accession>A0AAJ8KMU1</accession>
<proteinExistence type="predicted"/>
<reference evidence="2" key="2">
    <citation type="submission" date="2024-02" db="EMBL/GenBank/DDBJ databases">
        <title>Comparative genomics of Cryptococcus and Kwoniella reveals pathogenesis evolution and contrasting modes of karyotype evolution via chromosome fusion or intercentromeric recombination.</title>
        <authorList>
            <person name="Coelho M.A."/>
            <person name="David-Palma M."/>
            <person name="Shea T."/>
            <person name="Bowers K."/>
            <person name="McGinley-Smith S."/>
            <person name="Mohammad A.W."/>
            <person name="Gnirke A."/>
            <person name="Yurkov A.M."/>
            <person name="Nowrousian M."/>
            <person name="Sun S."/>
            <person name="Cuomo C.A."/>
            <person name="Heitman J."/>
        </authorList>
    </citation>
    <scope>NUCLEOTIDE SEQUENCE</scope>
    <source>
        <strain evidence="2">CBS 10117</strain>
    </source>
</reference>
<feature type="compositionally biased region" description="Acidic residues" evidence="1">
    <location>
        <begin position="73"/>
        <end position="85"/>
    </location>
</feature>
<organism evidence="2 3">
    <name type="scientific">Kwoniella dejecticola CBS 10117</name>
    <dbReference type="NCBI Taxonomy" id="1296121"/>
    <lineage>
        <taxon>Eukaryota</taxon>
        <taxon>Fungi</taxon>
        <taxon>Dikarya</taxon>
        <taxon>Basidiomycota</taxon>
        <taxon>Agaricomycotina</taxon>
        <taxon>Tremellomycetes</taxon>
        <taxon>Tremellales</taxon>
        <taxon>Cryptococcaceae</taxon>
        <taxon>Kwoniella</taxon>
    </lineage>
</organism>
<dbReference type="Proteomes" id="UP000078595">
    <property type="component" value="Chromosome 3"/>
</dbReference>
<gene>
    <name evidence="2" type="ORF">I303_103018</name>
</gene>
<evidence type="ECO:0000256" key="1">
    <source>
        <dbReference type="SAM" id="MobiDB-lite"/>
    </source>
</evidence>
<name>A0AAJ8KMU1_9TREE</name>
<dbReference type="EMBL" id="CP144532">
    <property type="protein sequence ID" value="WWC60446.1"/>
    <property type="molecule type" value="Genomic_DNA"/>
</dbReference>
<keyword evidence="3" id="KW-1185">Reference proteome</keyword>
<protein>
    <submittedName>
        <fullName evidence="2">Uncharacterized protein</fullName>
    </submittedName>
</protein>
<dbReference type="KEGG" id="kdj:28966736"/>